<organism evidence="2 5">
    <name type="scientific">Microbulbifer hydrolyticus</name>
    <dbReference type="NCBI Taxonomy" id="48074"/>
    <lineage>
        <taxon>Bacteria</taxon>
        <taxon>Pseudomonadati</taxon>
        <taxon>Pseudomonadota</taxon>
        <taxon>Gammaproteobacteria</taxon>
        <taxon>Cellvibrionales</taxon>
        <taxon>Microbulbiferaceae</taxon>
        <taxon>Microbulbifer</taxon>
    </lineage>
</organism>
<feature type="chain" id="PRO_5044645622" evidence="1">
    <location>
        <begin position="19"/>
        <end position="129"/>
    </location>
</feature>
<evidence type="ECO:0000313" key="4">
    <source>
        <dbReference type="Proteomes" id="UP000464675"/>
    </source>
</evidence>
<dbReference type="EMBL" id="JACHHR010000001">
    <property type="protein sequence ID" value="MBB5210267.1"/>
    <property type="molecule type" value="Genomic_DNA"/>
</dbReference>
<accession>A0A6P1TBR2</accession>
<evidence type="ECO:0000313" key="5">
    <source>
        <dbReference type="Proteomes" id="UP000563601"/>
    </source>
</evidence>
<feature type="signal peptide" evidence="1">
    <location>
        <begin position="1"/>
        <end position="18"/>
    </location>
</feature>
<proteinExistence type="predicted"/>
<protein>
    <submittedName>
        <fullName evidence="2">Uncharacterized protein</fullName>
    </submittedName>
</protein>
<evidence type="ECO:0000256" key="1">
    <source>
        <dbReference type="SAM" id="SignalP"/>
    </source>
</evidence>
<keyword evidence="4" id="KW-1185">Reference proteome</keyword>
<dbReference type="RefSeq" id="WP_161858553.1">
    <property type="nucleotide sequence ID" value="NZ_CP047491.1"/>
</dbReference>
<dbReference type="Proteomes" id="UP000464675">
    <property type="component" value="Chromosome"/>
</dbReference>
<dbReference type="Proteomes" id="UP000563601">
    <property type="component" value="Unassembled WGS sequence"/>
</dbReference>
<gene>
    <name evidence="3" type="ORF">GTQ55_09695</name>
    <name evidence="2" type="ORF">HNQ53_000455</name>
</gene>
<evidence type="ECO:0000313" key="3">
    <source>
        <dbReference type="EMBL" id="QHQ39231.1"/>
    </source>
</evidence>
<keyword evidence="1" id="KW-0732">Signal</keyword>
<sequence>MKLAASFIFFMLAHSVSASEELVIVAKPISAALSSKSCNEYIDNDPDSKLQEVCMDRVFNVSYQVLSVLSGNFSSKIISGIDFYHYTGLPDHMIIDPVCVTFNYDRGEYIRVESVPAGKSNNGYICEST</sequence>
<reference evidence="2 5" key="2">
    <citation type="submission" date="2020-08" db="EMBL/GenBank/DDBJ databases">
        <title>Genomic Encyclopedia of Type Strains, Phase IV (KMG-IV): sequencing the most valuable type-strain genomes for metagenomic binning, comparative biology and taxonomic classification.</title>
        <authorList>
            <person name="Goeker M."/>
        </authorList>
    </citation>
    <scope>NUCLEOTIDE SEQUENCE [LARGE SCALE GENOMIC DNA]</scope>
    <source>
        <strain evidence="2 5">DSM 11525</strain>
    </source>
</reference>
<reference evidence="3 4" key="1">
    <citation type="submission" date="2020-01" db="EMBL/GenBank/DDBJ databases">
        <title>The possibility of degradation of plastic by Microbulbifer hydrolyticus IRE-31.</title>
        <authorList>
            <person name="Liu L."/>
        </authorList>
    </citation>
    <scope>NUCLEOTIDE SEQUENCE [LARGE SCALE GENOMIC DNA]</scope>
    <source>
        <strain evidence="3 4">IRE-31</strain>
    </source>
</reference>
<evidence type="ECO:0000313" key="2">
    <source>
        <dbReference type="EMBL" id="MBB5210267.1"/>
    </source>
</evidence>
<name>A0A6P1TBR2_9GAMM</name>
<dbReference type="AlphaFoldDB" id="A0A6P1TBR2"/>
<dbReference type="EMBL" id="CP047491">
    <property type="protein sequence ID" value="QHQ39231.1"/>
    <property type="molecule type" value="Genomic_DNA"/>
</dbReference>